<evidence type="ECO:0000256" key="2">
    <source>
        <dbReference type="SAM" id="MobiDB-lite"/>
    </source>
</evidence>
<feature type="compositionally biased region" description="Polar residues" evidence="2">
    <location>
        <begin position="303"/>
        <end position="318"/>
    </location>
</feature>
<gene>
    <name evidence="3" type="ORF">NADFUDRAFT_46205</name>
</gene>
<feature type="compositionally biased region" description="Low complexity" evidence="2">
    <location>
        <begin position="208"/>
        <end position="226"/>
    </location>
</feature>
<feature type="region of interest" description="Disordered" evidence="2">
    <location>
        <begin position="100"/>
        <end position="123"/>
    </location>
</feature>
<dbReference type="Proteomes" id="UP000095009">
    <property type="component" value="Unassembled WGS sequence"/>
</dbReference>
<feature type="region of interest" description="Disordered" evidence="2">
    <location>
        <begin position="14"/>
        <end position="36"/>
    </location>
</feature>
<protein>
    <submittedName>
        <fullName evidence="3">Uncharacterized protein</fullName>
    </submittedName>
</protein>
<dbReference type="EMBL" id="KV454408">
    <property type="protein sequence ID" value="ODQ66863.1"/>
    <property type="molecule type" value="Genomic_DNA"/>
</dbReference>
<feature type="region of interest" description="Disordered" evidence="2">
    <location>
        <begin position="202"/>
        <end position="245"/>
    </location>
</feature>
<name>A0A1E3PN75_9ASCO</name>
<feature type="coiled-coil region" evidence="1">
    <location>
        <begin position="512"/>
        <end position="539"/>
    </location>
</feature>
<keyword evidence="4" id="KW-1185">Reference proteome</keyword>
<feature type="compositionally biased region" description="Low complexity" evidence="2">
    <location>
        <begin position="334"/>
        <end position="347"/>
    </location>
</feature>
<feature type="compositionally biased region" description="Polar residues" evidence="2">
    <location>
        <begin position="234"/>
        <end position="245"/>
    </location>
</feature>
<feature type="compositionally biased region" description="Polar residues" evidence="2">
    <location>
        <begin position="102"/>
        <end position="123"/>
    </location>
</feature>
<feature type="region of interest" description="Disordered" evidence="2">
    <location>
        <begin position="278"/>
        <end position="347"/>
    </location>
</feature>
<feature type="compositionally biased region" description="Polar residues" evidence="2">
    <location>
        <begin position="369"/>
        <end position="382"/>
    </location>
</feature>
<proteinExistence type="predicted"/>
<feature type="region of interest" description="Disordered" evidence="2">
    <location>
        <begin position="359"/>
        <end position="384"/>
    </location>
</feature>
<dbReference type="AlphaFoldDB" id="A0A1E3PN75"/>
<evidence type="ECO:0000313" key="3">
    <source>
        <dbReference type="EMBL" id="ODQ66863.1"/>
    </source>
</evidence>
<sequence length="577" mass="64624">MYYATRPCKYSGSTLIGTESPAPQQQNSYRRGLGSTPPVFRGYAPVSVSAESNYKTRLRRKRGVESVFATSFRNRYLLALRYPIVREQWLSHMEETRRLSRDSSPWSLNPLPASNTATSLPNSSSKKNFKLFNHDRSSSPLDCSNLSAGLELFDESQLSQNRGIHHNSETPRESTKETNLSAVWNRLTSVVEVARNVFTNSTNFDDGSSPSFPSPASSNSSFASSSRNKLPKITQASLKPSATTSSELLRTVVRPDSLDNDMDSFVYDSLPGYAQYSSTPIKRSPSNSDHFMPINNEYIDLSPSRSNSDTLPSITHSCSRSRSRSRSRSPLQLSSCDSNSDYGSSLKFKSKKKNFRSSTPLMDTEFKTKSNSSSPVKQTMTKSKSRLFADKLANKVSDRLKNKYTGSTTASTIILPESPYPPVKATYATVREIGQRTGHSYPKSGSKKGHRRANTKDISIDQYRELLSQREQEIVEVISVSSSPKIPYPSSSSITNEERLVAQASRQSHHKYDELTAKRKELQKAIEELRLDDQKQKEKEVKAKKRDEVIRALESAHLNKVLQIWRCSPSTATLAEV</sequence>
<feature type="non-terminal residue" evidence="3">
    <location>
        <position position="577"/>
    </location>
</feature>
<accession>A0A1E3PN75</accession>
<reference evidence="3 4" key="1">
    <citation type="journal article" date="2016" name="Proc. Natl. Acad. Sci. U.S.A.">
        <title>Comparative genomics of biotechnologically important yeasts.</title>
        <authorList>
            <person name="Riley R."/>
            <person name="Haridas S."/>
            <person name="Wolfe K.H."/>
            <person name="Lopes M.R."/>
            <person name="Hittinger C.T."/>
            <person name="Goeker M."/>
            <person name="Salamov A.A."/>
            <person name="Wisecaver J.H."/>
            <person name="Long T.M."/>
            <person name="Calvey C.H."/>
            <person name="Aerts A.L."/>
            <person name="Barry K.W."/>
            <person name="Choi C."/>
            <person name="Clum A."/>
            <person name="Coughlan A.Y."/>
            <person name="Deshpande S."/>
            <person name="Douglass A.P."/>
            <person name="Hanson S.J."/>
            <person name="Klenk H.-P."/>
            <person name="LaButti K.M."/>
            <person name="Lapidus A."/>
            <person name="Lindquist E.A."/>
            <person name="Lipzen A.M."/>
            <person name="Meier-Kolthoff J.P."/>
            <person name="Ohm R.A."/>
            <person name="Otillar R.P."/>
            <person name="Pangilinan J.L."/>
            <person name="Peng Y."/>
            <person name="Rokas A."/>
            <person name="Rosa C.A."/>
            <person name="Scheuner C."/>
            <person name="Sibirny A.A."/>
            <person name="Slot J.C."/>
            <person name="Stielow J.B."/>
            <person name="Sun H."/>
            <person name="Kurtzman C.P."/>
            <person name="Blackwell M."/>
            <person name="Grigoriev I.V."/>
            <person name="Jeffries T.W."/>
        </authorList>
    </citation>
    <scope>NUCLEOTIDE SEQUENCE [LARGE SCALE GENOMIC DNA]</scope>
    <source>
        <strain evidence="3 4">DSM 6958</strain>
    </source>
</reference>
<evidence type="ECO:0000313" key="4">
    <source>
        <dbReference type="Proteomes" id="UP000095009"/>
    </source>
</evidence>
<evidence type="ECO:0000256" key="1">
    <source>
        <dbReference type="SAM" id="Coils"/>
    </source>
</evidence>
<keyword evidence="1" id="KW-0175">Coiled coil</keyword>
<feature type="compositionally biased region" description="Polar residues" evidence="2">
    <location>
        <begin position="14"/>
        <end position="29"/>
    </location>
</feature>
<organism evidence="3 4">
    <name type="scientific">Nadsonia fulvescens var. elongata DSM 6958</name>
    <dbReference type="NCBI Taxonomy" id="857566"/>
    <lineage>
        <taxon>Eukaryota</taxon>
        <taxon>Fungi</taxon>
        <taxon>Dikarya</taxon>
        <taxon>Ascomycota</taxon>
        <taxon>Saccharomycotina</taxon>
        <taxon>Dipodascomycetes</taxon>
        <taxon>Dipodascales</taxon>
        <taxon>Dipodascales incertae sedis</taxon>
        <taxon>Nadsonia</taxon>
    </lineage>
</organism>
<feature type="compositionally biased region" description="Polar residues" evidence="2">
    <location>
        <begin position="278"/>
        <end position="289"/>
    </location>
</feature>